<proteinExistence type="inferred from homology"/>
<evidence type="ECO:0000256" key="3">
    <source>
        <dbReference type="ARBA" id="ARBA00023186"/>
    </source>
</evidence>
<accession>A0AAN2BLG5</accession>
<dbReference type="HAMAP" id="MF_02200">
    <property type="entry name" value="NapD"/>
    <property type="match status" value="1"/>
</dbReference>
<dbReference type="Pfam" id="PF03927">
    <property type="entry name" value="NapD"/>
    <property type="match status" value="1"/>
</dbReference>
<comment type="similarity">
    <text evidence="4">Belongs to the NapD family.</text>
</comment>
<protein>
    <recommendedName>
        <fullName evidence="4">Chaperone NapD</fullName>
    </recommendedName>
    <alternativeName>
        <fullName evidence="4">NapA signal peptide-binding chaperone NapD</fullName>
    </alternativeName>
</protein>
<dbReference type="AlphaFoldDB" id="A0AAN2BLG5"/>
<dbReference type="KEGG" id="marq:MARGE09_P3265"/>
<dbReference type="GO" id="GO:0005048">
    <property type="term" value="F:signal sequence binding"/>
    <property type="evidence" value="ECO:0007669"/>
    <property type="project" value="UniProtKB-UniRule"/>
</dbReference>
<keyword evidence="6" id="KW-1185">Reference proteome</keyword>
<dbReference type="Proteomes" id="UP001320119">
    <property type="component" value="Chromosome"/>
</dbReference>
<dbReference type="EMBL" id="AP023086">
    <property type="protein sequence ID" value="BCD99064.1"/>
    <property type="molecule type" value="Genomic_DNA"/>
</dbReference>
<dbReference type="Gene3D" id="3.30.70.920">
    <property type="match status" value="1"/>
</dbReference>
<comment type="subcellular location">
    <subcellularLocation>
        <location evidence="1 4">Cytoplasm</location>
    </subcellularLocation>
</comment>
<dbReference type="RefSeq" id="WP_236983956.1">
    <property type="nucleotide sequence ID" value="NZ_AP023086.1"/>
</dbReference>
<reference evidence="5 6" key="1">
    <citation type="journal article" date="2022" name="IScience">
        <title>An ultrasensitive nanofiber-based assay for enzymatic hydrolysis and deep-sea microbial degradation of cellulose.</title>
        <authorList>
            <person name="Tsudome M."/>
            <person name="Tachioka M."/>
            <person name="Miyazaki M."/>
            <person name="Uchimura K."/>
            <person name="Tsuda M."/>
            <person name="Takaki Y."/>
            <person name="Deguchi S."/>
        </authorList>
    </citation>
    <scope>NUCLEOTIDE SEQUENCE [LARGE SCALE GENOMIC DNA]</scope>
    <source>
        <strain evidence="5 6">GE09</strain>
    </source>
</reference>
<dbReference type="GO" id="GO:0051224">
    <property type="term" value="P:negative regulation of protein transport"/>
    <property type="evidence" value="ECO:0007669"/>
    <property type="project" value="UniProtKB-UniRule"/>
</dbReference>
<evidence type="ECO:0000256" key="1">
    <source>
        <dbReference type="ARBA" id="ARBA00004496"/>
    </source>
</evidence>
<organism evidence="5 6">
    <name type="scientific">Marinagarivorans cellulosilyticus</name>
    <dbReference type="NCBI Taxonomy" id="2721545"/>
    <lineage>
        <taxon>Bacteria</taxon>
        <taxon>Pseudomonadati</taxon>
        <taxon>Pseudomonadota</taxon>
        <taxon>Gammaproteobacteria</taxon>
        <taxon>Cellvibrionales</taxon>
        <taxon>Cellvibrionaceae</taxon>
        <taxon>Marinagarivorans</taxon>
    </lineage>
</organism>
<name>A0AAN2BLG5_9GAMM</name>
<dbReference type="GO" id="GO:0005737">
    <property type="term" value="C:cytoplasm"/>
    <property type="evidence" value="ECO:0007669"/>
    <property type="project" value="UniProtKB-SubCell"/>
</dbReference>
<comment type="function">
    <text evidence="4">Chaperone for NapA, the catalytic subunit of the periplasmic nitrate reductase. It binds directly and specifically to the twin-arginine signal peptide of NapA, preventing premature interaction with the Tat translocase and premature export.</text>
</comment>
<dbReference type="PANTHER" id="PTHR38603">
    <property type="entry name" value="CHAPERONE NAPD"/>
    <property type="match status" value="1"/>
</dbReference>
<evidence type="ECO:0000313" key="6">
    <source>
        <dbReference type="Proteomes" id="UP001320119"/>
    </source>
</evidence>
<comment type="subunit">
    <text evidence="4">Interacts with the cytoplasmic NapA precursor.</text>
</comment>
<evidence type="ECO:0000313" key="5">
    <source>
        <dbReference type="EMBL" id="BCD99064.1"/>
    </source>
</evidence>
<keyword evidence="3 4" id="KW-0143">Chaperone</keyword>
<gene>
    <name evidence="4" type="primary">napD</name>
    <name evidence="5" type="ORF">MARGE09_P3265</name>
</gene>
<evidence type="ECO:0000256" key="2">
    <source>
        <dbReference type="ARBA" id="ARBA00022490"/>
    </source>
</evidence>
<evidence type="ECO:0000256" key="4">
    <source>
        <dbReference type="HAMAP-Rule" id="MF_02200"/>
    </source>
</evidence>
<sequence>MILHISSIIVQVNSLAWSSVYDSIEKQEHASISASDEGQGKMIVVLEAPSLHDTQNMIDALKAIKGVVSATMVYHHSEPASELNQPLYEHAS</sequence>
<dbReference type="InterPro" id="IPR005623">
    <property type="entry name" value="Chaperone_NapD_NO3_reduct"/>
</dbReference>
<dbReference type="PANTHER" id="PTHR38603:SF1">
    <property type="entry name" value="CHAPERONE NAPD"/>
    <property type="match status" value="1"/>
</dbReference>
<keyword evidence="2 4" id="KW-0963">Cytoplasm</keyword>